<dbReference type="Pfam" id="PF00786">
    <property type="entry name" value="PBD"/>
    <property type="match status" value="1"/>
</dbReference>
<comment type="subcellular location">
    <subcellularLocation>
        <location evidence="1">Endomembrane system</location>
        <topology evidence="1">Peripheral membrane protein</topology>
    </subcellularLocation>
</comment>
<dbReference type="InterPro" id="IPR051296">
    <property type="entry name" value="Cdc42_Effector_BORG/CEP"/>
</dbReference>
<evidence type="ECO:0000256" key="3">
    <source>
        <dbReference type="SAM" id="MobiDB-lite"/>
    </source>
</evidence>
<dbReference type="FunCoup" id="A0A6P7IET1">
    <property type="interactions" value="1001"/>
</dbReference>
<proteinExistence type="inferred from homology"/>
<dbReference type="GO" id="GO:0030838">
    <property type="term" value="P:positive regulation of actin filament polymerization"/>
    <property type="evidence" value="ECO:0007669"/>
    <property type="project" value="TreeGrafter"/>
</dbReference>
<protein>
    <submittedName>
        <fullName evidence="6">Cdc42 effector protein 1</fullName>
    </submittedName>
</protein>
<evidence type="ECO:0000313" key="5">
    <source>
        <dbReference type="Proteomes" id="UP000515145"/>
    </source>
</evidence>
<dbReference type="GO" id="GO:0005737">
    <property type="term" value="C:cytoplasm"/>
    <property type="evidence" value="ECO:0007669"/>
    <property type="project" value="UniProtKB-ARBA"/>
</dbReference>
<dbReference type="PROSITE" id="PS50108">
    <property type="entry name" value="CRIB"/>
    <property type="match status" value="1"/>
</dbReference>
<dbReference type="GO" id="GO:0005856">
    <property type="term" value="C:cytoskeleton"/>
    <property type="evidence" value="ECO:0007669"/>
    <property type="project" value="TreeGrafter"/>
</dbReference>
<dbReference type="Proteomes" id="UP000515145">
    <property type="component" value="Chromosome 6"/>
</dbReference>
<evidence type="ECO:0000259" key="4">
    <source>
        <dbReference type="PROSITE" id="PS50108"/>
    </source>
</evidence>
<name>A0A6P7IET1_9TELE</name>
<dbReference type="Pfam" id="PF14957">
    <property type="entry name" value="BORG_CEP"/>
    <property type="match status" value="1"/>
</dbReference>
<dbReference type="OrthoDB" id="9887345at2759"/>
<dbReference type="InterPro" id="IPR000095">
    <property type="entry name" value="CRIB_dom"/>
</dbReference>
<dbReference type="GeneID" id="114437057"/>
<reference evidence="6" key="1">
    <citation type="submission" date="2025-08" db="UniProtKB">
        <authorList>
            <consortium name="RefSeq"/>
        </authorList>
    </citation>
    <scope>IDENTIFICATION</scope>
</reference>
<feature type="compositionally biased region" description="Basic and acidic residues" evidence="3">
    <location>
        <begin position="95"/>
        <end position="106"/>
    </location>
</feature>
<dbReference type="GO" id="GO:0031274">
    <property type="term" value="P:positive regulation of pseudopodium assembly"/>
    <property type="evidence" value="ECO:0007669"/>
    <property type="project" value="TreeGrafter"/>
</dbReference>
<dbReference type="PANTHER" id="PTHR15344">
    <property type="entry name" value="CDC42 EFFECTOR PROTEIN BORG"/>
    <property type="match status" value="1"/>
</dbReference>
<dbReference type="InterPro" id="IPR029273">
    <property type="entry name" value="Cdc42_effect-like"/>
</dbReference>
<dbReference type="GO" id="GO:0007266">
    <property type="term" value="P:Rho protein signal transduction"/>
    <property type="evidence" value="ECO:0007669"/>
    <property type="project" value="TreeGrafter"/>
</dbReference>
<dbReference type="CTD" id="101883603"/>
<keyword evidence="5" id="KW-1185">Reference proteome</keyword>
<dbReference type="GO" id="GO:0005886">
    <property type="term" value="C:plasma membrane"/>
    <property type="evidence" value="ECO:0007669"/>
    <property type="project" value="TreeGrafter"/>
</dbReference>
<organism evidence="5 6">
    <name type="scientific">Parambassis ranga</name>
    <name type="common">Indian glassy fish</name>
    <dbReference type="NCBI Taxonomy" id="210632"/>
    <lineage>
        <taxon>Eukaryota</taxon>
        <taxon>Metazoa</taxon>
        <taxon>Chordata</taxon>
        <taxon>Craniata</taxon>
        <taxon>Vertebrata</taxon>
        <taxon>Euteleostomi</taxon>
        <taxon>Actinopterygii</taxon>
        <taxon>Neopterygii</taxon>
        <taxon>Teleostei</taxon>
        <taxon>Neoteleostei</taxon>
        <taxon>Acanthomorphata</taxon>
        <taxon>Ovalentaria</taxon>
        <taxon>Ambassidae</taxon>
        <taxon>Parambassis</taxon>
    </lineage>
</organism>
<dbReference type="GO" id="GO:0012505">
    <property type="term" value="C:endomembrane system"/>
    <property type="evidence" value="ECO:0007669"/>
    <property type="project" value="UniProtKB-SubCell"/>
</dbReference>
<dbReference type="InParanoid" id="A0A6P7IET1"/>
<dbReference type="GO" id="GO:0031267">
    <property type="term" value="F:small GTPase binding"/>
    <property type="evidence" value="ECO:0007669"/>
    <property type="project" value="TreeGrafter"/>
</dbReference>
<evidence type="ECO:0000313" key="6">
    <source>
        <dbReference type="RefSeq" id="XP_028263231.1"/>
    </source>
</evidence>
<evidence type="ECO:0000256" key="1">
    <source>
        <dbReference type="ARBA" id="ARBA00004184"/>
    </source>
</evidence>
<dbReference type="GO" id="GO:0008360">
    <property type="term" value="P:regulation of cell shape"/>
    <property type="evidence" value="ECO:0007669"/>
    <property type="project" value="TreeGrafter"/>
</dbReference>
<dbReference type="AlphaFoldDB" id="A0A6P7IET1"/>
<sequence length="400" mass="43390">MNLQEKLSGLKGLVSHSHSKRRLKGELTVDMISPPLGDFRHTMHVGRGGDVFGDTSFLSNHGGTGNGNNGETDSISSPDNKIGAFFSRTLRQIRRGSDNRPREGSKDLSPPPPAVSPIIKNAISLPRLDVDLPNGSPTTKVLFPSSHSTPEDKKSSYGLESGFVTLPRLSRSERQQPSISIPASCSSNIHRGSFTDPTEAILSTCSTSIVASNTKRTTTAFSDSLPSLTSLDTFTFDLGPSLMSEVFSLIDGHPEEHTHTWDTEEVGSACGLTTEGSEMDSATISYVDSLLREDCGGSKSPHRAEWEEEEEGSMIEVNGVGLSVKVPDVVMGSHERAMVGVRMESERFQSATDVLARHYGVSLLKGQSRMEAGDSDKAFMNQPKKKMCYSYMDDDDEIKV</sequence>
<dbReference type="PANTHER" id="PTHR15344:SF7">
    <property type="entry name" value="CDC42 EFFECTOR PROTEIN 1"/>
    <property type="match status" value="1"/>
</dbReference>
<feature type="domain" description="CRIB" evidence="4">
    <location>
        <begin position="32"/>
        <end position="46"/>
    </location>
</feature>
<feature type="region of interest" description="Disordered" evidence="3">
    <location>
        <begin position="56"/>
        <end position="118"/>
    </location>
</feature>
<evidence type="ECO:0000256" key="2">
    <source>
        <dbReference type="ARBA" id="ARBA00010770"/>
    </source>
</evidence>
<gene>
    <name evidence="6" type="primary">cdc42ep1a</name>
</gene>
<feature type="region of interest" description="Disordered" evidence="3">
    <location>
        <begin position="139"/>
        <end position="158"/>
    </location>
</feature>
<comment type="similarity">
    <text evidence="2">Belongs to the BORG/CEP family.</text>
</comment>
<dbReference type="RefSeq" id="XP_028263231.1">
    <property type="nucleotide sequence ID" value="XM_028407430.1"/>
</dbReference>
<accession>A0A6P7IET1</accession>
<dbReference type="SMART" id="SM00285">
    <property type="entry name" value="PBD"/>
    <property type="match status" value="1"/>
</dbReference>